<dbReference type="EMBL" id="GBRH01266712">
    <property type="protein sequence ID" value="JAD31183.1"/>
    <property type="molecule type" value="Transcribed_RNA"/>
</dbReference>
<accession>A0A0A8Z0J6</accession>
<proteinExistence type="predicted"/>
<reference evidence="1" key="2">
    <citation type="journal article" date="2015" name="Data Brief">
        <title>Shoot transcriptome of the giant reed, Arundo donax.</title>
        <authorList>
            <person name="Barrero R.A."/>
            <person name="Guerrero F.D."/>
            <person name="Moolhuijzen P."/>
            <person name="Goolsby J.A."/>
            <person name="Tidwell J."/>
            <person name="Bellgard S.E."/>
            <person name="Bellgard M.I."/>
        </authorList>
    </citation>
    <scope>NUCLEOTIDE SEQUENCE</scope>
    <source>
        <tissue evidence="1">Shoot tissue taken approximately 20 cm above the soil surface</tissue>
    </source>
</reference>
<evidence type="ECO:0000313" key="1">
    <source>
        <dbReference type="EMBL" id="JAD31183.1"/>
    </source>
</evidence>
<sequence length="30" mass="3533">MVTLVNRTLLIMHALVAFDWMLGVHFKVNY</sequence>
<organism evidence="1">
    <name type="scientific">Arundo donax</name>
    <name type="common">Giant reed</name>
    <name type="synonym">Donax arundinaceus</name>
    <dbReference type="NCBI Taxonomy" id="35708"/>
    <lineage>
        <taxon>Eukaryota</taxon>
        <taxon>Viridiplantae</taxon>
        <taxon>Streptophyta</taxon>
        <taxon>Embryophyta</taxon>
        <taxon>Tracheophyta</taxon>
        <taxon>Spermatophyta</taxon>
        <taxon>Magnoliopsida</taxon>
        <taxon>Liliopsida</taxon>
        <taxon>Poales</taxon>
        <taxon>Poaceae</taxon>
        <taxon>PACMAD clade</taxon>
        <taxon>Arundinoideae</taxon>
        <taxon>Arundineae</taxon>
        <taxon>Arundo</taxon>
    </lineage>
</organism>
<dbReference type="AlphaFoldDB" id="A0A0A8Z0J6"/>
<reference evidence="1" key="1">
    <citation type="submission" date="2014-09" db="EMBL/GenBank/DDBJ databases">
        <authorList>
            <person name="Magalhaes I.L.F."/>
            <person name="Oliveira U."/>
            <person name="Santos F.R."/>
            <person name="Vidigal T.H.D.A."/>
            <person name="Brescovit A.D."/>
            <person name="Santos A.J."/>
        </authorList>
    </citation>
    <scope>NUCLEOTIDE SEQUENCE</scope>
    <source>
        <tissue evidence="1">Shoot tissue taken approximately 20 cm above the soil surface</tissue>
    </source>
</reference>
<name>A0A0A8Z0J6_ARUDO</name>
<protein>
    <submittedName>
        <fullName evidence="1">Uncharacterized protein</fullName>
    </submittedName>
</protein>